<organism evidence="3 4">
    <name type="scientific">Sinomicrobium weinanense</name>
    <dbReference type="NCBI Taxonomy" id="2842200"/>
    <lineage>
        <taxon>Bacteria</taxon>
        <taxon>Pseudomonadati</taxon>
        <taxon>Bacteroidota</taxon>
        <taxon>Flavobacteriia</taxon>
        <taxon>Flavobacteriales</taxon>
        <taxon>Flavobacteriaceae</taxon>
        <taxon>Sinomicrobium</taxon>
    </lineage>
</organism>
<comment type="caution">
    <text evidence="3">The sequence shown here is derived from an EMBL/GenBank/DDBJ whole genome shotgun (WGS) entry which is preliminary data.</text>
</comment>
<reference evidence="3 4" key="1">
    <citation type="submission" date="2020-09" db="EMBL/GenBank/DDBJ databases">
        <title>Sinomicrobium weinanense sp. nov., a halophilic bacteria isolated from saline-alkali soil.</title>
        <authorList>
            <person name="Wu P."/>
            <person name="Ren H."/>
            <person name="Mei Y."/>
            <person name="Liang Y."/>
            <person name="Chen Z."/>
        </authorList>
    </citation>
    <scope>NUCLEOTIDE SEQUENCE [LARGE SCALE GENOMIC DNA]</scope>
    <source>
        <strain evidence="3 4">FJxs</strain>
    </source>
</reference>
<evidence type="ECO:0000256" key="1">
    <source>
        <dbReference type="ARBA" id="ARBA00006817"/>
    </source>
</evidence>
<dbReference type="AlphaFoldDB" id="A0A926JRH9"/>
<accession>A0A926JRH9</accession>
<comment type="similarity">
    <text evidence="1">Belongs to the AHA1 family.</text>
</comment>
<dbReference type="InterPro" id="IPR023393">
    <property type="entry name" value="START-like_dom_sf"/>
</dbReference>
<dbReference type="EMBL" id="JACVDC010000020">
    <property type="protein sequence ID" value="MBC9796108.1"/>
    <property type="molecule type" value="Genomic_DNA"/>
</dbReference>
<gene>
    <name evidence="3" type="ORF">IBL28_09030</name>
</gene>
<evidence type="ECO:0000313" key="3">
    <source>
        <dbReference type="EMBL" id="MBC9796108.1"/>
    </source>
</evidence>
<dbReference type="CDD" id="cd07814">
    <property type="entry name" value="SRPBCC_CalC_Aha1-like"/>
    <property type="match status" value="1"/>
</dbReference>
<dbReference type="SUPFAM" id="SSF55961">
    <property type="entry name" value="Bet v1-like"/>
    <property type="match status" value="1"/>
</dbReference>
<dbReference type="Pfam" id="PF08327">
    <property type="entry name" value="AHSA1"/>
    <property type="match status" value="1"/>
</dbReference>
<proteinExistence type="inferred from homology"/>
<evidence type="ECO:0000259" key="2">
    <source>
        <dbReference type="Pfam" id="PF08327"/>
    </source>
</evidence>
<name>A0A926JRH9_9FLAO</name>
<dbReference type="InterPro" id="IPR013538">
    <property type="entry name" value="ASHA1/2-like_C"/>
</dbReference>
<protein>
    <submittedName>
        <fullName evidence="3">SRPBCC domain-containing protein</fullName>
    </submittedName>
</protein>
<evidence type="ECO:0000313" key="4">
    <source>
        <dbReference type="Proteomes" id="UP000653730"/>
    </source>
</evidence>
<dbReference type="Proteomes" id="UP000653730">
    <property type="component" value="Unassembled WGS sequence"/>
</dbReference>
<keyword evidence="4" id="KW-1185">Reference proteome</keyword>
<feature type="domain" description="Activator of Hsp90 ATPase homologue 1/2-like C-terminal" evidence="2">
    <location>
        <begin position="11"/>
        <end position="129"/>
    </location>
</feature>
<dbReference type="RefSeq" id="WP_187965255.1">
    <property type="nucleotide sequence ID" value="NZ_JACVDC010000020.1"/>
</dbReference>
<sequence>MTNIEHINYIKTPAAKVYEALTTEKGLSEVWTRELKVKPEINFINEFDFDDGYATKMQIKHLTKNRRIEWACVESDPEWIGTSVIFDLTEKNGVTTVILNHANWKDVTEFYRWCNYNWGMFLLSLKEYCEDGKGTPFQERKF</sequence>
<dbReference type="Gene3D" id="3.30.530.20">
    <property type="match status" value="1"/>
</dbReference>